<comment type="caution">
    <text evidence="1">The sequence shown here is derived from an EMBL/GenBank/DDBJ whole genome shotgun (WGS) entry which is preliminary data.</text>
</comment>
<reference evidence="1" key="1">
    <citation type="journal article" date="2017" name="Nature">
        <title>The sunflower genome provides insights into oil metabolism, flowering and Asterid evolution.</title>
        <authorList>
            <person name="Badouin H."/>
            <person name="Gouzy J."/>
            <person name="Grassa C.J."/>
            <person name="Murat F."/>
            <person name="Staton S.E."/>
            <person name="Cottret L."/>
            <person name="Lelandais-Briere C."/>
            <person name="Owens G.L."/>
            <person name="Carrere S."/>
            <person name="Mayjonade B."/>
            <person name="Legrand L."/>
            <person name="Gill N."/>
            <person name="Kane N.C."/>
            <person name="Bowers J.E."/>
            <person name="Hubner S."/>
            <person name="Bellec A."/>
            <person name="Berard A."/>
            <person name="Berges H."/>
            <person name="Blanchet N."/>
            <person name="Boniface M.C."/>
            <person name="Brunel D."/>
            <person name="Catrice O."/>
            <person name="Chaidir N."/>
            <person name="Claudel C."/>
            <person name="Donnadieu C."/>
            <person name="Faraut T."/>
            <person name="Fievet G."/>
            <person name="Helmstetter N."/>
            <person name="King M."/>
            <person name="Knapp S.J."/>
            <person name="Lai Z."/>
            <person name="Le Paslier M.C."/>
            <person name="Lippi Y."/>
            <person name="Lorenzon L."/>
            <person name="Mandel J.R."/>
            <person name="Marage G."/>
            <person name="Marchand G."/>
            <person name="Marquand E."/>
            <person name="Bret-Mestries E."/>
            <person name="Morien E."/>
            <person name="Nambeesan S."/>
            <person name="Nguyen T."/>
            <person name="Pegot-Espagnet P."/>
            <person name="Pouilly N."/>
            <person name="Raftis F."/>
            <person name="Sallet E."/>
            <person name="Schiex T."/>
            <person name="Thomas J."/>
            <person name="Vandecasteele C."/>
            <person name="Vares D."/>
            <person name="Vear F."/>
            <person name="Vautrin S."/>
            <person name="Crespi M."/>
            <person name="Mangin B."/>
            <person name="Burke J.M."/>
            <person name="Salse J."/>
            <person name="Munos S."/>
            <person name="Vincourt P."/>
            <person name="Rieseberg L.H."/>
            <person name="Langlade N.B."/>
        </authorList>
    </citation>
    <scope>NUCLEOTIDE SEQUENCE</scope>
    <source>
        <tissue evidence="1">Leaves</tissue>
    </source>
</reference>
<dbReference type="EMBL" id="MNCJ02000325">
    <property type="protein sequence ID" value="KAF5786998.1"/>
    <property type="molecule type" value="Genomic_DNA"/>
</dbReference>
<dbReference type="Gramene" id="mRNA:HanXRQr2_Chr10g0447911">
    <property type="protein sequence ID" value="CDS:HanXRQr2_Chr10g0447911.1"/>
    <property type="gene ID" value="HanXRQr2_Chr10g0447911"/>
</dbReference>
<sequence>MDFHYDRHAISFQSSGADSTSQMILMATSTTTSTRFWGNPMMGNNHSCGSVLGDSVSGLKDDAGLAVEWSVDEQRKLEEGLSK</sequence>
<protein>
    <recommendedName>
        <fullName evidence="3">Homeodomain-like protein</fullName>
    </recommendedName>
</protein>
<name>A0A9K3N596_HELAN</name>
<keyword evidence="2" id="KW-1185">Reference proteome</keyword>
<dbReference type="Proteomes" id="UP000215914">
    <property type="component" value="Unassembled WGS sequence"/>
</dbReference>
<reference evidence="1" key="2">
    <citation type="submission" date="2020-06" db="EMBL/GenBank/DDBJ databases">
        <title>Helianthus annuus Genome sequencing and assembly Release 2.</title>
        <authorList>
            <person name="Gouzy J."/>
            <person name="Langlade N."/>
            <person name="Munos S."/>
        </authorList>
    </citation>
    <scope>NUCLEOTIDE SEQUENCE</scope>
    <source>
        <tissue evidence="1">Leaves</tissue>
    </source>
</reference>
<organism evidence="1 2">
    <name type="scientific">Helianthus annuus</name>
    <name type="common">Common sunflower</name>
    <dbReference type="NCBI Taxonomy" id="4232"/>
    <lineage>
        <taxon>Eukaryota</taxon>
        <taxon>Viridiplantae</taxon>
        <taxon>Streptophyta</taxon>
        <taxon>Embryophyta</taxon>
        <taxon>Tracheophyta</taxon>
        <taxon>Spermatophyta</taxon>
        <taxon>Magnoliopsida</taxon>
        <taxon>eudicotyledons</taxon>
        <taxon>Gunneridae</taxon>
        <taxon>Pentapetalae</taxon>
        <taxon>asterids</taxon>
        <taxon>campanulids</taxon>
        <taxon>Asterales</taxon>
        <taxon>Asteraceae</taxon>
        <taxon>Asteroideae</taxon>
        <taxon>Heliantheae alliance</taxon>
        <taxon>Heliantheae</taxon>
        <taxon>Helianthus</taxon>
    </lineage>
</organism>
<gene>
    <name evidence="1" type="ORF">HanXRQr2_Chr10g0447911</name>
</gene>
<evidence type="ECO:0000313" key="2">
    <source>
        <dbReference type="Proteomes" id="UP000215914"/>
    </source>
</evidence>
<dbReference type="AlphaFoldDB" id="A0A9K3N596"/>
<proteinExistence type="predicted"/>
<evidence type="ECO:0008006" key="3">
    <source>
        <dbReference type="Google" id="ProtNLM"/>
    </source>
</evidence>
<evidence type="ECO:0000313" key="1">
    <source>
        <dbReference type="EMBL" id="KAF5786998.1"/>
    </source>
</evidence>
<accession>A0A9K3N596</accession>